<protein>
    <submittedName>
        <fullName evidence="1">Uncharacterized protein</fullName>
    </submittedName>
</protein>
<dbReference type="AlphaFoldDB" id="A0A0G0LSX9"/>
<organism evidence="1 2">
    <name type="scientific">Candidatus Woesebacteria bacterium GW2011_GWB1_39_10b</name>
    <dbReference type="NCBI Taxonomy" id="1618573"/>
    <lineage>
        <taxon>Bacteria</taxon>
        <taxon>Candidatus Woeseibacteriota</taxon>
    </lineage>
</organism>
<name>A0A0G0LSX9_9BACT</name>
<dbReference type="EMBL" id="LBVW01000004">
    <property type="protein sequence ID" value="KKQ94117.1"/>
    <property type="molecule type" value="Genomic_DNA"/>
</dbReference>
<dbReference type="STRING" id="1618573.UT19_C0004G0078"/>
<proteinExistence type="predicted"/>
<gene>
    <name evidence="1" type="ORF">UT19_C0004G0078</name>
</gene>
<evidence type="ECO:0000313" key="1">
    <source>
        <dbReference type="EMBL" id="KKQ94117.1"/>
    </source>
</evidence>
<accession>A0A0G0LSX9</accession>
<reference evidence="1 2" key="1">
    <citation type="journal article" date="2015" name="Nature">
        <title>rRNA introns, odd ribosomes, and small enigmatic genomes across a large radiation of phyla.</title>
        <authorList>
            <person name="Brown C.T."/>
            <person name="Hug L.A."/>
            <person name="Thomas B.C."/>
            <person name="Sharon I."/>
            <person name="Castelle C.J."/>
            <person name="Singh A."/>
            <person name="Wilkins M.J."/>
            <person name="Williams K.H."/>
            <person name="Banfield J.F."/>
        </authorList>
    </citation>
    <scope>NUCLEOTIDE SEQUENCE [LARGE SCALE GENOMIC DNA]</scope>
</reference>
<dbReference type="Proteomes" id="UP000034932">
    <property type="component" value="Unassembled WGS sequence"/>
</dbReference>
<comment type="caution">
    <text evidence="1">The sequence shown here is derived from an EMBL/GenBank/DDBJ whole genome shotgun (WGS) entry which is preliminary data.</text>
</comment>
<sequence length="186" mass="21581">MVVERLEAQGIKTAGQLFKGLYDSGLSGKISSELYYHEKAHADADVEGRGEFGFVMTSGWVIAYYIINGERDPQELMKIASAPGFSNMSSKDWEIYNRAWKDWLRQLAEEKYQRKMEDKPDAYSELRNYLTRLLAEKLDKYSEEGRFPKLENLLAYEYSELWQKFGNLLNQAYKEVSVEFKINIGG</sequence>
<evidence type="ECO:0000313" key="2">
    <source>
        <dbReference type="Proteomes" id="UP000034932"/>
    </source>
</evidence>